<dbReference type="GeneID" id="56927768"/>
<dbReference type="AlphaFoldDB" id="A0AB38QYQ0"/>
<dbReference type="EMBL" id="CP063414">
    <property type="protein sequence ID" value="UOE76747.1"/>
    <property type="molecule type" value="Genomic_DNA"/>
</dbReference>
<dbReference type="Proteomes" id="UP001058458">
    <property type="component" value="Chromosome"/>
</dbReference>
<evidence type="ECO:0000313" key="2">
    <source>
        <dbReference type="Proteomes" id="UP001058458"/>
    </source>
</evidence>
<evidence type="ECO:0000313" key="1">
    <source>
        <dbReference type="EMBL" id="UOE76747.1"/>
    </source>
</evidence>
<dbReference type="RefSeq" id="WP_155267345.1">
    <property type="nucleotide sequence ID" value="NZ_CP012712.1"/>
</dbReference>
<accession>A0AB38QYQ0</accession>
<organism evidence="1 2">
    <name type="scientific">Parageobacillus thermoglucosidasius</name>
    <name type="common">Geobacillus thermoglucosidasius</name>
    <dbReference type="NCBI Taxonomy" id="1426"/>
    <lineage>
        <taxon>Bacteria</taxon>
        <taxon>Bacillati</taxon>
        <taxon>Bacillota</taxon>
        <taxon>Bacilli</taxon>
        <taxon>Bacillales</taxon>
        <taxon>Anoxybacillaceae</taxon>
        <taxon>Parageobacillus</taxon>
    </lineage>
</organism>
<sequence>MLSSGLVQHTKRPAIRCFDYSMRASTLTALRDKTGYANAGHFLAGQPVITEAVS</sequence>
<name>A0AB38QYQ0_PARTM</name>
<gene>
    <name evidence="1" type="ORF">IMI45_02305</name>
</gene>
<protein>
    <submittedName>
        <fullName evidence="1">Uncharacterized protein</fullName>
    </submittedName>
</protein>
<reference evidence="1" key="1">
    <citation type="submission" date="2020-10" db="EMBL/GenBank/DDBJ databases">
        <authorList>
            <person name="Delgado J.A."/>
            <person name="Gonzalez J.M."/>
        </authorList>
    </citation>
    <scope>NUCLEOTIDE SEQUENCE</scope>
    <source>
        <strain evidence="1">23.6</strain>
    </source>
</reference>
<proteinExistence type="predicted"/>